<accession>A0A1G2P005</accession>
<protein>
    <recommendedName>
        <fullName evidence="4">Pesticidal crystal protein Cry22Aa Ig-like domain-containing protein</fullName>
    </recommendedName>
</protein>
<keyword evidence="1" id="KW-1133">Transmembrane helix</keyword>
<name>A0A1G2P005_9BACT</name>
<evidence type="ECO:0008006" key="4">
    <source>
        <dbReference type="Google" id="ProtNLM"/>
    </source>
</evidence>
<comment type="caution">
    <text evidence="2">The sequence shown here is derived from an EMBL/GenBank/DDBJ whole genome shotgun (WGS) entry which is preliminary data.</text>
</comment>
<dbReference type="EMBL" id="MHSH01000043">
    <property type="protein sequence ID" value="OHA40942.1"/>
    <property type="molecule type" value="Genomic_DNA"/>
</dbReference>
<evidence type="ECO:0000256" key="1">
    <source>
        <dbReference type="SAM" id="Phobius"/>
    </source>
</evidence>
<keyword evidence="1" id="KW-0812">Transmembrane</keyword>
<feature type="transmembrane region" description="Helical" evidence="1">
    <location>
        <begin position="30"/>
        <end position="55"/>
    </location>
</feature>
<dbReference type="Proteomes" id="UP000176429">
    <property type="component" value="Unassembled WGS sequence"/>
</dbReference>
<dbReference type="Gene3D" id="2.60.40.10">
    <property type="entry name" value="Immunoglobulins"/>
    <property type="match status" value="1"/>
</dbReference>
<dbReference type="InterPro" id="IPR013783">
    <property type="entry name" value="Ig-like_fold"/>
</dbReference>
<dbReference type="Gene3D" id="2.60.120.260">
    <property type="entry name" value="Galactose-binding domain-like"/>
    <property type="match status" value="1"/>
</dbReference>
<keyword evidence="1" id="KW-0472">Membrane</keyword>
<reference evidence="2 3" key="1">
    <citation type="journal article" date="2016" name="Nat. Commun.">
        <title>Thousands of microbial genomes shed light on interconnected biogeochemical processes in an aquifer system.</title>
        <authorList>
            <person name="Anantharaman K."/>
            <person name="Brown C.T."/>
            <person name="Hug L.A."/>
            <person name="Sharon I."/>
            <person name="Castelle C.J."/>
            <person name="Probst A.J."/>
            <person name="Thomas B.C."/>
            <person name="Singh A."/>
            <person name="Wilkins M.J."/>
            <person name="Karaoz U."/>
            <person name="Brodie E.L."/>
            <person name="Williams K.H."/>
            <person name="Hubbard S.S."/>
            <person name="Banfield J.F."/>
        </authorList>
    </citation>
    <scope>NUCLEOTIDE SEQUENCE [LARGE SCALE GENOMIC DNA]</scope>
</reference>
<dbReference type="AlphaFoldDB" id="A0A1G2P005"/>
<evidence type="ECO:0000313" key="3">
    <source>
        <dbReference type="Proteomes" id="UP000176429"/>
    </source>
</evidence>
<sequence>MLVQRRLHGVDDKFLITALLKKMTNRGKKILTQTLTILLIVAIVLPVAFFSYFSYPKKSDAFIQCFLGGLMGNVKSKVAGIAGSIMAVPVVDQKNAAINEETQSNTGQLSTKECVLDFVVAVLGQTLIDQFTDSVVDWINNGFEGSPAFVSDPEEFFLDVGDQVAGEIIMEVAPELCSRFNLDILLQLGISYGGRYKDRIRCRLSDVIDGINSFSNGNFFSGGWNNWISVSQHSSNNRYGSFLDTEAELRLRVAGKTQQKRDLLSQGRGFLSKTQCVEWDNSEPKKCIKEKVVTPGSVIEVQVNEALPSGLRKLELADEINEIVGALVAQGMKQAFSSSGLAPAANQRRTGPSFQERYRLALTASTVTPPVGFPCARINDFVLGTNNAVMEKSVDSQGNRILIATSWTLAQLEQARNGCSNQYMNQSVGSAINQAGYNDPNNFPNPNSVDQNTISVAPRQNVTTQGTARKNDEDATTSSYGEATLELFRHYRASFGVDGIKAHIPGNYIGSVYTLGSPPWWEVSLTQSYPLEKIVIYPSTVLTGFTTPNTDFFRSLDDISIIIYGENGSSVTMPVPGNGQTSNPIEIKMCGAGETPENNSCFPKGATVSKVRMEGPGNCARPRYSCTIAFDELEIYARPYPRVVSAQSGSIEVGDLFNPISGMRVIDADGLPINQGFLLGGEGIFVTEVSDENKNTVPLNADGTVTFLRPGTYSIRYRISDSYGATMVYERNVTVFDDQTFNAG</sequence>
<organism evidence="2 3">
    <name type="scientific">Candidatus Taylorbacteria bacterium RIFCSPLOWO2_02_FULL_46_40</name>
    <dbReference type="NCBI Taxonomy" id="1802329"/>
    <lineage>
        <taxon>Bacteria</taxon>
        <taxon>Candidatus Tayloriibacteriota</taxon>
    </lineage>
</organism>
<proteinExistence type="predicted"/>
<gene>
    <name evidence="2" type="ORF">A3H68_01105</name>
</gene>
<evidence type="ECO:0000313" key="2">
    <source>
        <dbReference type="EMBL" id="OHA40942.1"/>
    </source>
</evidence>